<protein>
    <submittedName>
        <fullName evidence="1">Uncharacterized protein</fullName>
    </submittedName>
</protein>
<dbReference type="STRING" id="1348774.AB433_11150"/>
<proteinExistence type="predicted"/>
<keyword evidence="2" id="KW-1185">Reference proteome</keyword>
<dbReference type="AlphaFoldDB" id="A0A0G3XIF2"/>
<dbReference type="OrthoDB" id="7431847at2"/>
<gene>
    <name evidence="1" type="ORF">AB433_11150</name>
</gene>
<dbReference type="EMBL" id="CP011770">
    <property type="protein sequence ID" value="AKM10389.1"/>
    <property type="molecule type" value="Genomic_DNA"/>
</dbReference>
<dbReference type="Proteomes" id="UP000035287">
    <property type="component" value="Chromosome"/>
</dbReference>
<evidence type="ECO:0000313" key="1">
    <source>
        <dbReference type="EMBL" id="AKM10389.1"/>
    </source>
</evidence>
<sequence>MVFASQLFADKEAERAFRHQVEGLLREGKAVDALSEIDAKLGEIGERPFAKLGLSIQPESVVVTGWEAIGGTIDSLDIHGQPISAIGVDLANPDAYGTEPGGDMRLTPVLETSFYCDDVFPFGVSDRDGLCTGYGRNGATWRGSHEHRDNCLKVSGLDELYGAYHAVRPHMDRGELTELADYDAPRLTAMRCAVLVHMAIARAVEDQNLPRPMAVICGSNEDYPYFDAPVTTRADCEEANDAQAEAGDTDEALFTSLATLAPVRPNATYQFQVETEHVSGRSLRHRFVREFAEDAESMDGVIAAEEQAKPSLLDRLLRR</sequence>
<dbReference type="KEGG" id="cna:AB433_11150"/>
<reference evidence="1 2" key="1">
    <citation type="submission" date="2015-06" db="EMBL/GenBank/DDBJ databases">
        <authorList>
            <person name="Zeng Y."/>
            <person name="Huang Y."/>
        </authorList>
    </citation>
    <scope>NUCLEOTIDE SEQUENCE [LARGE SCALE GENOMIC DNA]</scope>
    <source>
        <strain evidence="1 2">PQ-2</strain>
    </source>
</reference>
<accession>A0A0G3XIF2</accession>
<dbReference type="PATRIC" id="fig|1348774.3.peg.2348"/>
<organism evidence="1 2">
    <name type="scientific">Croceicoccus naphthovorans</name>
    <dbReference type="NCBI Taxonomy" id="1348774"/>
    <lineage>
        <taxon>Bacteria</taxon>
        <taxon>Pseudomonadati</taxon>
        <taxon>Pseudomonadota</taxon>
        <taxon>Alphaproteobacteria</taxon>
        <taxon>Sphingomonadales</taxon>
        <taxon>Erythrobacteraceae</taxon>
        <taxon>Croceicoccus</taxon>
    </lineage>
</organism>
<name>A0A0G3XIF2_9SPHN</name>
<dbReference type="RefSeq" id="WP_047821047.1">
    <property type="nucleotide sequence ID" value="NZ_CP011770.1"/>
</dbReference>
<evidence type="ECO:0000313" key="2">
    <source>
        <dbReference type="Proteomes" id="UP000035287"/>
    </source>
</evidence>